<gene>
    <name evidence="1" type="ORF">NE619_02155</name>
</gene>
<evidence type="ECO:0000313" key="2">
    <source>
        <dbReference type="Proteomes" id="UP001524502"/>
    </source>
</evidence>
<comment type="caution">
    <text evidence="1">The sequence shown here is derived from an EMBL/GenBank/DDBJ whole genome shotgun (WGS) entry which is preliminary data.</text>
</comment>
<keyword evidence="2" id="KW-1185">Reference proteome</keyword>
<organism evidence="1 2">
    <name type="scientific">Anaerovorax odorimutans</name>
    <dbReference type="NCBI Taxonomy" id="109327"/>
    <lineage>
        <taxon>Bacteria</taxon>
        <taxon>Bacillati</taxon>
        <taxon>Bacillota</taxon>
        <taxon>Clostridia</taxon>
        <taxon>Peptostreptococcales</taxon>
        <taxon>Anaerovoracaceae</taxon>
        <taxon>Anaerovorax</taxon>
    </lineage>
</organism>
<dbReference type="Proteomes" id="UP001524502">
    <property type="component" value="Unassembled WGS sequence"/>
</dbReference>
<dbReference type="RefSeq" id="WP_256130702.1">
    <property type="nucleotide sequence ID" value="NZ_JANFXK010000001.1"/>
</dbReference>
<evidence type="ECO:0000313" key="1">
    <source>
        <dbReference type="EMBL" id="MCQ4635519.1"/>
    </source>
</evidence>
<evidence type="ECO:0008006" key="3">
    <source>
        <dbReference type="Google" id="ProtNLM"/>
    </source>
</evidence>
<accession>A0ABT1RK09</accession>
<reference evidence="1 2" key="1">
    <citation type="submission" date="2022-06" db="EMBL/GenBank/DDBJ databases">
        <title>Isolation of gut microbiota from human fecal samples.</title>
        <authorList>
            <person name="Pamer E.G."/>
            <person name="Barat B."/>
            <person name="Waligurski E."/>
            <person name="Medina S."/>
            <person name="Paddock L."/>
            <person name="Mostad J."/>
        </authorList>
    </citation>
    <scope>NUCLEOTIDE SEQUENCE [LARGE SCALE GENOMIC DNA]</scope>
    <source>
        <strain evidence="1 2">SL.3.17</strain>
    </source>
</reference>
<protein>
    <recommendedName>
        <fullName evidence="3">Adhesin domain-containing protein</fullName>
    </recommendedName>
</protein>
<sequence length="131" mass="13845">MLYNEASAKNLNINNARICAARFTASGNFELAGSAVVSVKKMDDADEKSLAARVQASGNININMETGGRLEIEAADGVLPLSARGRIILGEKNKILVPENGEILNAEDSLGDSIICDSQGNDAANVIIEKR</sequence>
<dbReference type="EMBL" id="JANFXK010000001">
    <property type="protein sequence ID" value="MCQ4635519.1"/>
    <property type="molecule type" value="Genomic_DNA"/>
</dbReference>
<name>A0ABT1RK09_9FIRM</name>
<proteinExistence type="predicted"/>